<dbReference type="eggNOG" id="KOG0382">
    <property type="taxonomic scope" value="Eukaryota"/>
</dbReference>
<gene>
    <name evidence="9" type="ORF">MCYG_07234</name>
</gene>
<evidence type="ECO:0000256" key="3">
    <source>
        <dbReference type="ARBA" id="ARBA00022723"/>
    </source>
</evidence>
<dbReference type="SUPFAM" id="SSF51069">
    <property type="entry name" value="Carbonic anhydrase"/>
    <property type="match status" value="1"/>
</dbReference>
<evidence type="ECO:0000256" key="5">
    <source>
        <dbReference type="ARBA" id="ARBA00023239"/>
    </source>
</evidence>
<evidence type="ECO:0000256" key="2">
    <source>
        <dbReference type="ARBA" id="ARBA00012925"/>
    </source>
</evidence>
<protein>
    <recommendedName>
        <fullName evidence="2">carbonic anhydrase</fullName>
        <ecNumber evidence="2">4.2.1.1</ecNumber>
    </recommendedName>
</protein>
<feature type="chain" id="PRO_5002951873" description="carbonic anhydrase" evidence="7">
    <location>
        <begin position="20"/>
        <end position="250"/>
    </location>
</feature>
<dbReference type="AlphaFoldDB" id="C5FY17"/>
<evidence type="ECO:0000256" key="1">
    <source>
        <dbReference type="ARBA" id="ARBA00010718"/>
    </source>
</evidence>
<evidence type="ECO:0000313" key="10">
    <source>
        <dbReference type="Proteomes" id="UP000002035"/>
    </source>
</evidence>
<keyword evidence="7" id="KW-0732">Signal</keyword>
<keyword evidence="3" id="KW-0479">Metal-binding</keyword>
<dbReference type="InterPro" id="IPR023561">
    <property type="entry name" value="Carbonic_anhydrase_a-class"/>
</dbReference>
<dbReference type="PANTHER" id="PTHR18952">
    <property type="entry name" value="CARBONIC ANHYDRASE"/>
    <property type="match status" value="1"/>
</dbReference>
<dbReference type="RefSeq" id="XP_002843451.1">
    <property type="nucleotide sequence ID" value="XM_002843405.1"/>
</dbReference>
<comment type="similarity">
    <text evidence="1">Belongs to the alpha-carbonic anhydrase family.</text>
</comment>
<dbReference type="VEuPathDB" id="FungiDB:MCYG_07234"/>
<evidence type="ECO:0000256" key="6">
    <source>
        <dbReference type="ARBA" id="ARBA00048348"/>
    </source>
</evidence>
<organism evidence="9 10">
    <name type="scientific">Arthroderma otae (strain ATCC MYA-4605 / CBS 113480)</name>
    <name type="common">Microsporum canis</name>
    <dbReference type="NCBI Taxonomy" id="554155"/>
    <lineage>
        <taxon>Eukaryota</taxon>
        <taxon>Fungi</taxon>
        <taxon>Dikarya</taxon>
        <taxon>Ascomycota</taxon>
        <taxon>Pezizomycotina</taxon>
        <taxon>Eurotiomycetes</taxon>
        <taxon>Eurotiomycetidae</taxon>
        <taxon>Onygenales</taxon>
        <taxon>Arthrodermataceae</taxon>
        <taxon>Microsporum</taxon>
    </lineage>
</organism>
<dbReference type="EMBL" id="DS995707">
    <property type="protein sequence ID" value="EEQ34415.1"/>
    <property type="molecule type" value="Genomic_DNA"/>
</dbReference>
<evidence type="ECO:0000256" key="7">
    <source>
        <dbReference type="SAM" id="SignalP"/>
    </source>
</evidence>
<dbReference type="GeneID" id="9225346"/>
<keyword evidence="4" id="KW-0862">Zinc</keyword>
<dbReference type="STRING" id="554155.C5FY17"/>
<dbReference type="OrthoDB" id="429145at2759"/>
<sequence length="250" mass="27772">MIPFRQIAVFVALVTSASASCLYRTDLDPHYLSSDGHVPVSSFNYTGEGGPLHWVGLNPTSNWECGHGSTQSPIVINTQTIQYATKGTVRVDIPTIRNTDFENLGSTVEVVANGTLKVKNNVYKLAQFHFHTPSEHRVDEEYSPMEIHFVFQHVTKIRQLDFSSVVDTLHNNDVYTYMGSLTTPPCTGKVTWYISASPLSLDVATFNNIKKVVKYNSRYTQNSLGKKNLMEVAADDMGCGGTVMREQSDP</sequence>
<feature type="domain" description="Alpha-carbonic anhydrase" evidence="8">
    <location>
        <begin position="41"/>
        <end position="250"/>
    </location>
</feature>
<dbReference type="OMA" id="VPREAQY"/>
<feature type="signal peptide" evidence="7">
    <location>
        <begin position="1"/>
        <end position="19"/>
    </location>
</feature>
<dbReference type="InterPro" id="IPR001148">
    <property type="entry name" value="CA_dom"/>
</dbReference>
<evidence type="ECO:0000256" key="4">
    <source>
        <dbReference type="ARBA" id="ARBA00022833"/>
    </source>
</evidence>
<dbReference type="PROSITE" id="PS51257">
    <property type="entry name" value="PROKAR_LIPOPROTEIN"/>
    <property type="match status" value="1"/>
</dbReference>
<dbReference type="InterPro" id="IPR036398">
    <property type="entry name" value="CA_dom_sf"/>
</dbReference>
<dbReference type="HOGENOM" id="CLU_039326_0_1_1"/>
<keyword evidence="5" id="KW-0456">Lyase</keyword>
<dbReference type="SMART" id="SM01057">
    <property type="entry name" value="Carb_anhydrase"/>
    <property type="match status" value="1"/>
</dbReference>
<dbReference type="Gene3D" id="3.10.200.10">
    <property type="entry name" value="Alpha carbonic anhydrase"/>
    <property type="match status" value="2"/>
</dbReference>
<dbReference type="CDD" id="cd03124">
    <property type="entry name" value="alpha_CA_prokaryotic_like"/>
    <property type="match status" value="1"/>
</dbReference>
<reference evidence="10" key="1">
    <citation type="journal article" date="2012" name="MBio">
        <title>Comparative genome analysis of Trichophyton rubrum and related dermatophytes reveals candidate genes involved in infection.</title>
        <authorList>
            <person name="Martinez D.A."/>
            <person name="Oliver B.G."/>
            <person name="Graeser Y."/>
            <person name="Goldberg J.M."/>
            <person name="Li W."/>
            <person name="Martinez-Rossi N.M."/>
            <person name="Monod M."/>
            <person name="Shelest E."/>
            <person name="Barton R.C."/>
            <person name="Birch E."/>
            <person name="Brakhage A.A."/>
            <person name="Chen Z."/>
            <person name="Gurr S.J."/>
            <person name="Heiman D."/>
            <person name="Heitman J."/>
            <person name="Kosti I."/>
            <person name="Rossi A."/>
            <person name="Saif S."/>
            <person name="Samalova M."/>
            <person name="Saunders C.W."/>
            <person name="Shea T."/>
            <person name="Summerbell R.C."/>
            <person name="Xu J."/>
            <person name="Young S."/>
            <person name="Zeng Q."/>
            <person name="Birren B.W."/>
            <person name="Cuomo C.A."/>
            <person name="White T.C."/>
        </authorList>
    </citation>
    <scope>NUCLEOTIDE SEQUENCE [LARGE SCALE GENOMIC DNA]</scope>
    <source>
        <strain evidence="10">ATCC MYA-4605 / CBS 113480</strain>
    </source>
</reference>
<comment type="catalytic activity">
    <reaction evidence="6">
        <text>hydrogencarbonate + H(+) = CO2 + H2O</text>
        <dbReference type="Rhea" id="RHEA:10748"/>
        <dbReference type="ChEBI" id="CHEBI:15377"/>
        <dbReference type="ChEBI" id="CHEBI:15378"/>
        <dbReference type="ChEBI" id="CHEBI:16526"/>
        <dbReference type="ChEBI" id="CHEBI:17544"/>
        <dbReference type="EC" id="4.2.1.1"/>
    </reaction>
</comment>
<dbReference type="PANTHER" id="PTHR18952:SF265">
    <property type="entry name" value="CARBONIC ANHYDRASE"/>
    <property type="match status" value="1"/>
</dbReference>
<dbReference type="InterPro" id="IPR041891">
    <property type="entry name" value="Alpha_CA_prokaryot-like"/>
</dbReference>
<dbReference type="Pfam" id="PF00194">
    <property type="entry name" value="Carb_anhydrase"/>
    <property type="match status" value="2"/>
</dbReference>
<dbReference type="EC" id="4.2.1.1" evidence="2"/>
<proteinExistence type="inferred from homology"/>
<keyword evidence="10" id="KW-1185">Reference proteome</keyword>
<name>C5FY17_ARTOC</name>
<dbReference type="GO" id="GO:0008270">
    <property type="term" value="F:zinc ion binding"/>
    <property type="evidence" value="ECO:0007669"/>
    <property type="project" value="InterPro"/>
</dbReference>
<dbReference type="GO" id="GO:0004089">
    <property type="term" value="F:carbonate dehydratase activity"/>
    <property type="evidence" value="ECO:0007669"/>
    <property type="project" value="UniProtKB-EC"/>
</dbReference>
<dbReference type="Proteomes" id="UP000002035">
    <property type="component" value="Unassembled WGS sequence"/>
</dbReference>
<accession>C5FY17</accession>
<dbReference type="PROSITE" id="PS51144">
    <property type="entry name" value="ALPHA_CA_2"/>
    <property type="match status" value="1"/>
</dbReference>
<evidence type="ECO:0000259" key="8">
    <source>
        <dbReference type="PROSITE" id="PS51144"/>
    </source>
</evidence>
<evidence type="ECO:0000313" key="9">
    <source>
        <dbReference type="EMBL" id="EEQ34415.1"/>
    </source>
</evidence>